<dbReference type="AlphaFoldDB" id="A0A8J6NR68"/>
<dbReference type="GO" id="GO:0006207">
    <property type="term" value="P:'de novo' pyrimidine nucleobase biosynthetic process"/>
    <property type="evidence" value="ECO:0007669"/>
    <property type="project" value="UniProtKB-UniRule"/>
</dbReference>
<evidence type="ECO:0000313" key="13">
    <source>
        <dbReference type="EMBL" id="MBC8336534.1"/>
    </source>
</evidence>
<evidence type="ECO:0000256" key="4">
    <source>
        <dbReference type="ARBA" id="ARBA00005359"/>
    </source>
</evidence>
<dbReference type="EC" id="1.3.5.2" evidence="11"/>
<evidence type="ECO:0000256" key="10">
    <source>
        <dbReference type="ARBA" id="ARBA00048639"/>
    </source>
</evidence>
<feature type="binding site" evidence="11">
    <location>
        <position position="274"/>
    </location>
    <ligand>
        <name>FMN</name>
        <dbReference type="ChEBI" id="CHEBI:58210"/>
    </ligand>
</feature>
<dbReference type="PROSITE" id="PS00911">
    <property type="entry name" value="DHODEHASE_1"/>
    <property type="match status" value="1"/>
</dbReference>
<dbReference type="CDD" id="cd04738">
    <property type="entry name" value="DHOD_2_like"/>
    <property type="match status" value="1"/>
</dbReference>
<dbReference type="PROSITE" id="PS00912">
    <property type="entry name" value="DHODEHASE_2"/>
    <property type="match status" value="1"/>
</dbReference>
<proteinExistence type="inferred from homology"/>
<comment type="pathway">
    <text evidence="3 11">Pyrimidine metabolism; UMP biosynthesis via de novo pathway; orotate from (S)-dihydroorotate (quinone route): step 1/1.</text>
</comment>
<protein>
    <recommendedName>
        <fullName evidence="11">Dihydroorotate dehydrogenase (quinone)</fullName>
        <ecNumber evidence="11">1.3.5.2</ecNumber>
    </recommendedName>
    <alternativeName>
        <fullName evidence="11">DHOdehase</fullName>
        <shortName evidence="11">DHOD</shortName>
        <shortName evidence="11">DHODase</shortName>
    </alternativeName>
    <alternativeName>
        <fullName evidence="11">Dihydroorotate oxidase</fullName>
    </alternativeName>
</protein>
<evidence type="ECO:0000256" key="7">
    <source>
        <dbReference type="ARBA" id="ARBA00022975"/>
    </source>
</evidence>
<feature type="binding site" evidence="11">
    <location>
        <begin position="113"/>
        <end position="117"/>
    </location>
    <ligand>
        <name>substrate</name>
    </ligand>
</feature>
<keyword evidence="11" id="KW-1003">Cell membrane</keyword>
<name>A0A8J6NR68_9CHLR</name>
<dbReference type="PANTHER" id="PTHR48109:SF4">
    <property type="entry name" value="DIHYDROOROTATE DEHYDROGENASE (QUINONE), MITOCHONDRIAL"/>
    <property type="match status" value="1"/>
</dbReference>
<comment type="catalytic activity">
    <reaction evidence="10 11">
        <text>(S)-dihydroorotate + a quinone = orotate + a quinol</text>
        <dbReference type="Rhea" id="RHEA:30187"/>
        <dbReference type="ChEBI" id="CHEBI:24646"/>
        <dbReference type="ChEBI" id="CHEBI:30839"/>
        <dbReference type="ChEBI" id="CHEBI:30864"/>
        <dbReference type="ChEBI" id="CHEBI:132124"/>
        <dbReference type="EC" id="1.3.5.2"/>
    </reaction>
</comment>
<evidence type="ECO:0000313" key="14">
    <source>
        <dbReference type="Proteomes" id="UP000614469"/>
    </source>
</evidence>
<comment type="function">
    <text evidence="1 11">Catalyzes the conversion of dihydroorotate to orotate with quinone as electron acceptor.</text>
</comment>
<comment type="subunit">
    <text evidence="11">Monomer.</text>
</comment>
<dbReference type="NCBIfam" id="TIGR01036">
    <property type="entry name" value="pyrD_sub2"/>
    <property type="match status" value="1"/>
</dbReference>
<feature type="binding site" evidence="11">
    <location>
        <position position="206"/>
    </location>
    <ligand>
        <name>substrate</name>
    </ligand>
</feature>
<dbReference type="HAMAP" id="MF_00225">
    <property type="entry name" value="DHO_dh_type2"/>
    <property type="match status" value="1"/>
</dbReference>
<reference evidence="13 14" key="1">
    <citation type="submission" date="2020-08" db="EMBL/GenBank/DDBJ databases">
        <title>Bridging the membrane lipid divide: bacteria of the FCB group superphylum have the potential to synthesize archaeal ether lipids.</title>
        <authorList>
            <person name="Villanueva L."/>
            <person name="Von Meijenfeldt F.A.B."/>
            <person name="Westbye A.B."/>
            <person name="Yadav S."/>
            <person name="Hopmans E.C."/>
            <person name="Dutilh B.E."/>
            <person name="Sinninghe Damste J.S."/>
        </authorList>
    </citation>
    <scope>NUCLEOTIDE SEQUENCE [LARGE SCALE GENOMIC DNA]</scope>
    <source>
        <strain evidence="13">NIOZ-UU36</strain>
    </source>
</reference>
<dbReference type="Gene3D" id="3.20.20.70">
    <property type="entry name" value="Aldolase class I"/>
    <property type="match status" value="1"/>
</dbReference>
<evidence type="ECO:0000259" key="12">
    <source>
        <dbReference type="Pfam" id="PF01180"/>
    </source>
</evidence>
<feature type="binding site" evidence="11">
    <location>
        <position position="246"/>
    </location>
    <ligand>
        <name>FMN</name>
        <dbReference type="ChEBI" id="CHEBI:58210"/>
    </ligand>
</feature>
<dbReference type="InterPro" id="IPR050074">
    <property type="entry name" value="DHO_dehydrogenase"/>
</dbReference>
<dbReference type="GO" id="GO:0005737">
    <property type="term" value="C:cytoplasm"/>
    <property type="evidence" value="ECO:0007669"/>
    <property type="project" value="InterPro"/>
</dbReference>
<feature type="binding site" evidence="11">
    <location>
        <begin position="275"/>
        <end position="276"/>
    </location>
    <ligand>
        <name>substrate</name>
    </ligand>
</feature>
<feature type="binding site" evidence="11">
    <location>
        <position position="296"/>
    </location>
    <ligand>
        <name>FMN</name>
        <dbReference type="ChEBI" id="CHEBI:58210"/>
    </ligand>
</feature>
<dbReference type="InterPro" id="IPR001295">
    <property type="entry name" value="Dihydroorotate_DH_CS"/>
</dbReference>
<dbReference type="InterPro" id="IPR005720">
    <property type="entry name" value="Dihydroorotate_DH_cat"/>
</dbReference>
<evidence type="ECO:0000256" key="3">
    <source>
        <dbReference type="ARBA" id="ARBA00005161"/>
    </source>
</evidence>
<dbReference type="UniPathway" id="UPA00070">
    <property type="reaction ID" value="UER00946"/>
</dbReference>
<evidence type="ECO:0000256" key="6">
    <source>
        <dbReference type="ARBA" id="ARBA00022643"/>
    </source>
</evidence>
<keyword evidence="9 11" id="KW-0472">Membrane</keyword>
<feature type="binding site" evidence="11">
    <location>
        <begin position="346"/>
        <end position="347"/>
    </location>
    <ligand>
        <name>FMN</name>
        <dbReference type="ChEBI" id="CHEBI:58210"/>
    </ligand>
</feature>
<feature type="binding site" evidence="11">
    <location>
        <position position="168"/>
    </location>
    <ligand>
        <name>FMN</name>
        <dbReference type="ChEBI" id="CHEBI:58210"/>
    </ligand>
</feature>
<comment type="cofactor">
    <cofactor evidence="11">
        <name>FMN</name>
        <dbReference type="ChEBI" id="CHEBI:58210"/>
    </cofactor>
    <text evidence="11">Binds 1 FMN per subunit.</text>
</comment>
<evidence type="ECO:0000256" key="11">
    <source>
        <dbReference type="HAMAP-Rule" id="MF_00225"/>
    </source>
</evidence>
<evidence type="ECO:0000256" key="5">
    <source>
        <dbReference type="ARBA" id="ARBA00022630"/>
    </source>
</evidence>
<keyword evidence="6 11" id="KW-0288">FMN</keyword>
<dbReference type="Proteomes" id="UP000614469">
    <property type="component" value="Unassembled WGS sequence"/>
</dbReference>
<dbReference type="InterPro" id="IPR005719">
    <property type="entry name" value="Dihydroorotate_DH_2"/>
</dbReference>
<feature type="binding site" evidence="11">
    <location>
        <position position="68"/>
    </location>
    <ligand>
        <name>substrate</name>
    </ligand>
</feature>
<dbReference type="GO" id="GO:0005886">
    <property type="term" value="C:plasma membrane"/>
    <property type="evidence" value="ECO:0007669"/>
    <property type="project" value="UniProtKB-SubCell"/>
</dbReference>
<evidence type="ECO:0000256" key="2">
    <source>
        <dbReference type="ARBA" id="ARBA00004370"/>
    </source>
</evidence>
<feature type="binding site" evidence="11">
    <location>
        <begin position="64"/>
        <end position="68"/>
    </location>
    <ligand>
        <name>FMN</name>
        <dbReference type="ChEBI" id="CHEBI:58210"/>
    </ligand>
</feature>
<dbReference type="Pfam" id="PF01180">
    <property type="entry name" value="DHO_dh"/>
    <property type="match status" value="1"/>
</dbReference>
<keyword evidence="5 11" id="KW-0285">Flavoprotein</keyword>
<evidence type="ECO:0000256" key="8">
    <source>
        <dbReference type="ARBA" id="ARBA00023002"/>
    </source>
</evidence>
<keyword evidence="7 11" id="KW-0665">Pyrimidine biosynthesis</keyword>
<dbReference type="GO" id="GO:0106430">
    <property type="term" value="F:dihydroorotate dehydrogenase (quinone) activity"/>
    <property type="evidence" value="ECO:0007669"/>
    <property type="project" value="UniProtKB-EC"/>
</dbReference>
<evidence type="ECO:0000256" key="1">
    <source>
        <dbReference type="ARBA" id="ARBA00003125"/>
    </source>
</evidence>
<feature type="binding site" evidence="11">
    <location>
        <position position="88"/>
    </location>
    <ligand>
        <name>FMN</name>
        <dbReference type="ChEBI" id="CHEBI:58210"/>
    </ligand>
</feature>
<evidence type="ECO:0000256" key="9">
    <source>
        <dbReference type="ARBA" id="ARBA00023136"/>
    </source>
</evidence>
<feature type="binding site" evidence="11">
    <location>
        <position position="201"/>
    </location>
    <ligand>
        <name>substrate</name>
    </ligand>
</feature>
<dbReference type="NCBIfam" id="NF003652">
    <property type="entry name" value="PRK05286.2-5"/>
    <property type="match status" value="1"/>
</dbReference>
<sequence length="364" mass="39961">MYKKIRPLLFKPNPEDIHALSLDALNNTRYIFGAQWLLKQIFSAPPKPVEAFGLTFPNPVGLAAGFDKNAAAVRGLSMLGFGHIEVGTVTPLPQLGNPEPRVFRLPEDEAIINRMGFPSKGATKVVKALSKLGYCKYASKKSSRVINLRRFYPETNRRRKSSMILGVNIGKNKTTPNKEAVLDYLSLLELFAPCADYLTINVSSPNTEGLRDLQGRAALEELLTQLDYQRKFEQKTLRKKIPLLVKLSPDLSDAELDDALDVILATNMDGIIATNTTLAREGLKSVHRTESGGLSGSPLRSTSEAALSRILKRVNGKIPVISAGGIMTPDDAKRRLDMGATLVQIYTGLVYQGPGFVKEIIKTL</sequence>
<feature type="active site" description="Nucleophile" evidence="11">
    <location>
        <position position="204"/>
    </location>
</feature>
<feature type="domain" description="Dihydroorotate dehydrogenase catalytic" evidence="12">
    <location>
        <begin position="50"/>
        <end position="364"/>
    </location>
</feature>
<dbReference type="EMBL" id="JACNJN010000170">
    <property type="protein sequence ID" value="MBC8336534.1"/>
    <property type="molecule type" value="Genomic_DNA"/>
</dbReference>
<gene>
    <name evidence="11" type="primary">pyrD</name>
    <name evidence="13" type="ORF">H8E29_14830</name>
</gene>
<feature type="binding site" evidence="11">
    <location>
        <position position="325"/>
    </location>
    <ligand>
        <name>FMN</name>
        <dbReference type="ChEBI" id="CHEBI:58210"/>
    </ligand>
</feature>
<dbReference type="InterPro" id="IPR013785">
    <property type="entry name" value="Aldolase_TIM"/>
</dbReference>
<feature type="binding site" evidence="11">
    <location>
        <position position="201"/>
    </location>
    <ligand>
        <name>FMN</name>
        <dbReference type="ChEBI" id="CHEBI:58210"/>
    </ligand>
</feature>
<keyword evidence="8 11" id="KW-0560">Oxidoreductase</keyword>
<accession>A0A8J6NR68</accession>
<comment type="caution">
    <text evidence="13">The sequence shown here is derived from an EMBL/GenBank/DDBJ whole genome shotgun (WGS) entry which is preliminary data.</text>
</comment>
<dbReference type="GO" id="GO:0044205">
    <property type="term" value="P:'de novo' UMP biosynthetic process"/>
    <property type="evidence" value="ECO:0007669"/>
    <property type="project" value="UniProtKB-UniRule"/>
</dbReference>
<comment type="similarity">
    <text evidence="4 11">Belongs to the dihydroorotate dehydrogenase family. Type 2 subfamily.</text>
</comment>
<dbReference type="PANTHER" id="PTHR48109">
    <property type="entry name" value="DIHYDROOROTATE DEHYDROGENASE (QUINONE), MITOCHONDRIAL-RELATED"/>
    <property type="match status" value="1"/>
</dbReference>
<comment type="subcellular location">
    <subcellularLocation>
        <location evidence="11">Cell membrane</location>
        <topology evidence="11">Peripheral membrane protein</topology>
    </subcellularLocation>
    <subcellularLocation>
        <location evidence="2">Membrane</location>
    </subcellularLocation>
</comment>
<organism evidence="13 14">
    <name type="scientific">Candidatus Desulfolinea nitratireducens</name>
    <dbReference type="NCBI Taxonomy" id="2841698"/>
    <lineage>
        <taxon>Bacteria</taxon>
        <taxon>Bacillati</taxon>
        <taxon>Chloroflexota</taxon>
        <taxon>Anaerolineae</taxon>
        <taxon>Anaerolineales</taxon>
        <taxon>Anaerolineales incertae sedis</taxon>
        <taxon>Candidatus Desulfolinea</taxon>
    </lineage>
</organism>
<dbReference type="SUPFAM" id="SSF51395">
    <property type="entry name" value="FMN-linked oxidoreductases"/>
    <property type="match status" value="1"/>
</dbReference>